<dbReference type="STRING" id="29655.A0A0K9PZH5"/>
<protein>
    <recommendedName>
        <fullName evidence="6">Kinesin motor domain-containing protein</fullName>
    </recommendedName>
</protein>
<feature type="domain" description="Kinesin motor" evidence="6">
    <location>
        <begin position="13"/>
        <end position="332"/>
    </location>
</feature>
<comment type="caution">
    <text evidence="4">Lacks conserved residue(s) required for the propagation of feature annotation.</text>
</comment>
<dbReference type="SUPFAM" id="SSF52540">
    <property type="entry name" value="P-loop containing nucleoside triphosphate hydrolases"/>
    <property type="match status" value="1"/>
</dbReference>
<dbReference type="OrthoDB" id="3176171at2759"/>
<dbReference type="PROSITE" id="PS50067">
    <property type="entry name" value="KINESIN_MOTOR_2"/>
    <property type="match status" value="1"/>
</dbReference>
<dbReference type="Pfam" id="PF12836">
    <property type="entry name" value="HHH_3"/>
    <property type="match status" value="1"/>
</dbReference>
<keyword evidence="2" id="KW-0505">Motor protein</keyword>
<evidence type="ECO:0000256" key="5">
    <source>
        <dbReference type="SAM" id="MobiDB-lite"/>
    </source>
</evidence>
<organism evidence="7 8">
    <name type="scientific">Zostera marina</name>
    <name type="common">Eelgrass</name>
    <dbReference type="NCBI Taxonomy" id="29655"/>
    <lineage>
        <taxon>Eukaryota</taxon>
        <taxon>Viridiplantae</taxon>
        <taxon>Streptophyta</taxon>
        <taxon>Embryophyta</taxon>
        <taxon>Tracheophyta</taxon>
        <taxon>Spermatophyta</taxon>
        <taxon>Magnoliopsida</taxon>
        <taxon>Liliopsida</taxon>
        <taxon>Zosteraceae</taxon>
        <taxon>Zostera</taxon>
    </lineage>
</organism>
<dbReference type="PANTHER" id="PTHR24115:SF908">
    <property type="entry name" value="KINESIN-LIKE PROTEIN KIN-10C"/>
    <property type="match status" value="1"/>
</dbReference>
<evidence type="ECO:0000259" key="6">
    <source>
        <dbReference type="PROSITE" id="PS50067"/>
    </source>
</evidence>
<evidence type="ECO:0000256" key="2">
    <source>
        <dbReference type="ARBA" id="ARBA00023175"/>
    </source>
</evidence>
<dbReference type="Gene3D" id="3.40.850.10">
    <property type="entry name" value="Kinesin motor domain"/>
    <property type="match status" value="1"/>
</dbReference>
<dbReference type="FunFam" id="1.10.150.280:FF:000003">
    <property type="entry name" value="Kinesin-like protein KIN-10C"/>
    <property type="match status" value="1"/>
</dbReference>
<keyword evidence="8" id="KW-1185">Reference proteome</keyword>
<dbReference type="InterPro" id="IPR001752">
    <property type="entry name" value="Kinesin_motor_dom"/>
</dbReference>
<dbReference type="GO" id="GO:0003777">
    <property type="term" value="F:microtubule motor activity"/>
    <property type="evidence" value="ECO:0000318"/>
    <property type="project" value="GO_Central"/>
</dbReference>
<reference evidence="8" key="1">
    <citation type="journal article" date="2016" name="Nature">
        <title>The genome of the seagrass Zostera marina reveals angiosperm adaptation to the sea.</title>
        <authorList>
            <person name="Olsen J.L."/>
            <person name="Rouze P."/>
            <person name="Verhelst B."/>
            <person name="Lin Y.-C."/>
            <person name="Bayer T."/>
            <person name="Collen J."/>
            <person name="Dattolo E."/>
            <person name="De Paoli E."/>
            <person name="Dittami S."/>
            <person name="Maumus F."/>
            <person name="Michel G."/>
            <person name="Kersting A."/>
            <person name="Lauritano C."/>
            <person name="Lohaus R."/>
            <person name="Toepel M."/>
            <person name="Tonon T."/>
            <person name="Vanneste K."/>
            <person name="Amirebrahimi M."/>
            <person name="Brakel J."/>
            <person name="Bostroem C."/>
            <person name="Chovatia M."/>
            <person name="Grimwood J."/>
            <person name="Jenkins J.W."/>
            <person name="Jueterbock A."/>
            <person name="Mraz A."/>
            <person name="Stam W.T."/>
            <person name="Tice H."/>
            <person name="Bornberg-Bauer E."/>
            <person name="Green P.J."/>
            <person name="Pearson G.A."/>
            <person name="Procaccini G."/>
            <person name="Duarte C.M."/>
            <person name="Schmutz J."/>
            <person name="Reusch T.B.H."/>
            <person name="Van de Peer Y."/>
        </authorList>
    </citation>
    <scope>NUCLEOTIDE SEQUENCE [LARGE SCALE GENOMIC DNA]</scope>
    <source>
        <strain evidence="8">cv. Finnish</strain>
    </source>
</reference>
<evidence type="ECO:0000313" key="7">
    <source>
        <dbReference type="EMBL" id="KMZ74431.1"/>
    </source>
</evidence>
<dbReference type="AlphaFoldDB" id="A0A0K9PZH5"/>
<dbReference type="InterPro" id="IPR027417">
    <property type="entry name" value="P-loop_NTPase"/>
</dbReference>
<dbReference type="OMA" id="CTPWKTF"/>
<dbReference type="Pfam" id="PF00225">
    <property type="entry name" value="Kinesin"/>
    <property type="match status" value="1"/>
</dbReference>
<dbReference type="InterPro" id="IPR010994">
    <property type="entry name" value="RuvA_2-like"/>
</dbReference>
<dbReference type="GO" id="GO:0005874">
    <property type="term" value="C:microtubule"/>
    <property type="evidence" value="ECO:0000318"/>
    <property type="project" value="GO_Central"/>
</dbReference>
<dbReference type="GO" id="GO:0005524">
    <property type="term" value="F:ATP binding"/>
    <property type="evidence" value="ECO:0007669"/>
    <property type="project" value="InterPro"/>
</dbReference>
<dbReference type="GO" id="GO:0007018">
    <property type="term" value="P:microtubule-based movement"/>
    <property type="evidence" value="ECO:0000318"/>
    <property type="project" value="GO_Central"/>
</dbReference>
<keyword evidence="1" id="KW-0493">Microtubule</keyword>
<name>A0A0K9PZH5_ZOSMR</name>
<dbReference type="SMART" id="SM00129">
    <property type="entry name" value="KISc"/>
    <property type="match status" value="1"/>
</dbReference>
<feature type="region of interest" description="Disordered" evidence="5">
    <location>
        <begin position="511"/>
        <end position="539"/>
    </location>
</feature>
<dbReference type="GO" id="GO:0005871">
    <property type="term" value="C:kinesin complex"/>
    <property type="evidence" value="ECO:0000318"/>
    <property type="project" value="GO_Central"/>
</dbReference>
<dbReference type="EMBL" id="LFYR01000337">
    <property type="protein sequence ID" value="KMZ74431.1"/>
    <property type="molecule type" value="Genomic_DNA"/>
</dbReference>
<sequence length="683" mass="76949">MGAKDLKSQCRRKIRVVGKMSYLDASSPSSWISVVKSEEGSCAELFFKDRKEIATPSRKDSYKLDWYYEQHETVDDIYLQEVKPLISKVFLGLDISVIEIGTRCIEKSPLTKGFKEKPDMILLAISEILSYCEKNQSIAKISFYAIHQEHVFDLLEEGEDRKEVRLFENVDGKIQLKGLSQVTLNSFSDFNNVCLHRYKQHFTSKHESIDVTSSISQGIIIYVYSLNKESTEHLTGKMHFINLLGYVETKQKGFSGSSVIKKNKTLYALQNVICALNVNNVHVPYRESKLTHLLKDFISRDMSHILMVVHLTPSPCQECLEAVKVASRSCPTSNNRGIPASSSSNRKPPLSYSVKKHGPVRFYSSKERNATTVTRNLFCVKNQAFVSIQDKLLSSDKVTVNPLLLKEDKPLSSDKVTANPLLLKEDDKNLATDIVTTDPLLSKEDKFLSSARMKNHDDFLNRALDKSFSSLTTDPLLSKEDKSLSGARMKNHDDFLNCALDKSNDIETTDSLLSKKENSSRDDDTFEAHVEEPKTPLCTSSPPLSVRLQEITNSLRRLCSEPSSTSNASFDLIEPKTPVIPFNMEVRGNLATSVFSTPREELKTLGIEVKNTISQRLLTFLNSANKEELMDLKGIGEKRANYIIELRKESPQPFKEVSDLKNIGVSSKQVKNMVNSMVGNLDL</sequence>
<accession>A0A0K9PZH5</accession>
<evidence type="ECO:0000256" key="3">
    <source>
        <dbReference type="ARBA" id="ARBA00061615"/>
    </source>
</evidence>
<evidence type="ECO:0000256" key="4">
    <source>
        <dbReference type="PROSITE-ProRule" id="PRU00283"/>
    </source>
</evidence>
<feature type="compositionally biased region" description="Basic and acidic residues" evidence="5">
    <location>
        <begin position="513"/>
        <end position="534"/>
    </location>
</feature>
<dbReference type="Gene3D" id="1.10.150.280">
    <property type="entry name" value="AF1531-like domain"/>
    <property type="match status" value="1"/>
</dbReference>
<dbReference type="GO" id="GO:0008017">
    <property type="term" value="F:microtubule binding"/>
    <property type="evidence" value="ECO:0000318"/>
    <property type="project" value="GO_Central"/>
</dbReference>
<evidence type="ECO:0000256" key="1">
    <source>
        <dbReference type="ARBA" id="ARBA00022701"/>
    </source>
</evidence>
<dbReference type="GO" id="GO:0005737">
    <property type="term" value="C:cytoplasm"/>
    <property type="evidence" value="ECO:0000318"/>
    <property type="project" value="GO_Central"/>
</dbReference>
<feature type="compositionally biased region" description="Polar residues" evidence="5">
    <location>
        <begin position="329"/>
        <end position="346"/>
    </location>
</feature>
<comment type="similarity">
    <text evidence="3">Belongs to the TRAFAC class myosin-kinesin ATPase superfamily. Kinesin family. KIN-10 subfamily.</text>
</comment>
<feature type="region of interest" description="Disordered" evidence="5">
    <location>
        <begin position="329"/>
        <end position="351"/>
    </location>
</feature>
<evidence type="ECO:0000313" key="8">
    <source>
        <dbReference type="Proteomes" id="UP000036987"/>
    </source>
</evidence>
<dbReference type="SUPFAM" id="SSF47781">
    <property type="entry name" value="RuvA domain 2-like"/>
    <property type="match status" value="1"/>
</dbReference>
<proteinExistence type="inferred from homology"/>
<dbReference type="InterPro" id="IPR027640">
    <property type="entry name" value="Kinesin-like_fam"/>
</dbReference>
<dbReference type="GO" id="GO:0016887">
    <property type="term" value="F:ATP hydrolysis activity"/>
    <property type="evidence" value="ECO:0000318"/>
    <property type="project" value="GO_Central"/>
</dbReference>
<dbReference type="InterPro" id="IPR036961">
    <property type="entry name" value="Kinesin_motor_dom_sf"/>
</dbReference>
<dbReference type="Proteomes" id="UP000036987">
    <property type="component" value="Unassembled WGS sequence"/>
</dbReference>
<dbReference type="PANTHER" id="PTHR24115">
    <property type="entry name" value="KINESIN-RELATED"/>
    <property type="match status" value="1"/>
</dbReference>
<gene>
    <name evidence="7" type="ORF">ZOSMA_129G00230</name>
</gene>
<comment type="caution">
    <text evidence="7">The sequence shown here is derived from an EMBL/GenBank/DDBJ whole genome shotgun (WGS) entry which is preliminary data.</text>
</comment>